<gene>
    <name evidence="5" type="primary">rpmG</name>
    <name evidence="6" type="ORF">A3F51_01935</name>
</gene>
<dbReference type="GO" id="GO:0006412">
    <property type="term" value="P:translation"/>
    <property type="evidence" value="ECO:0007669"/>
    <property type="project" value="UniProtKB-UniRule"/>
</dbReference>
<evidence type="ECO:0000256" key="2">
    <source>
        <dbReference type="ARBA" id="ARBA00022980"/>
    </source>
</evidence>
<evidence type="ECO:0000256" key="4">
    <source>
        <dbReference type="ARBA" id="ARBA00035176"/>
    </source>
</evidence>
<comment type="similarity">
    <text evidence="1 5">Belongs to the bacterial ribosomal protein bL33 family.</text>
</comment>
<evidence type="ECO:0000313" key="7">
    <source>
        <dbReference type="Proteomes" id="UP000178089"/>
    </source>
</evidence>
<dbReference type="InterPro" id="IPR011332">
    <property type="entry name" value="Ribosomal_zn-bd"/>
</dbReference>
<evidence type="ECO:0000256" key="5">
    <source>
        <dbReference type="HAMAP-Rule" id="MF_00294"/>
    </source>
</evidence>
<dbReference type="EMBL" id="MHRT01000006">
    <property type="protein sequence ID" value="OHA29002.1"/>
    <property type="molecule type" value="Genomic_DNA"/>
</dbReference>
<sequence>MAKQTQLIVLKNKSTGETYWSRKNKKTVEKKIELKKYSAKLRKHVVFKETKK</sequence>
<dbReference type="STRING" id="1802315.A3F51_01935"/>
<dbReference type="GO" id="GO:1990904">
    <property type="term" value="C:ribonucleoprotein complex"/>
    <property type="evidence" value="ECO:0007669"/>
    <property type="project" value="UniProtKB-KW"/>
</dbReference>
<name>A0A1G2N0Z4_9BACT</name>
<evidence type="ECO:0000256" key="1">
    <source>
        <dbReference type="ARBA" id="ARBA00007596"/>
    </source>
</evidence>
<dbReference type="InterPro" id="IPR001705">
    <property type="entry name" value="Ribosomal_bL33"/>
</dbReference>
<dbReference type="AlphaFoldDB" id="A0A1G2N0Z4"/>
<dbReference type="InterPro" id="IPR038584">
    <property type="entry name" value="Ribosomal_bL33_sf"/>
</dbReference>
<accession>A0A1G2N0Z4</accession>
<dbReference type="HAMAP" id="MF_00294">
    <property type="entry name" value="Ribosomal_bL33"/>
    <property type="match status" value="1"/>
</dbReference>
<keyword evidence="3 5" id="KW-0687">Ribonucleoprotein</keyword>
<dbReference type="Gene3D" id="2.20.28.120">
    <property type="entry name" value="Ribosomal protein L33"/>
    <property type="match status" value="1"/>
</dbReference>
<dbReference type="GO" id="GO:0005737">
    <property type="term" value="C:cytoplasm"/>
    <property type="evidence" value="ECO:0007669"/>
    <property type="project" value="UniProtKB-ARBA"/>
</dbReference>
<dbReference type="Proteomes" id="UP000178089">
    <property type="component" value="Unassembled WGS sequence"/>
</dbReference>
<dbReference type="NCBIfam" id="TIGR01023">
    <property type="entry name" value="rpmG_bact"/>
    <property type="match status" value="1"/>
</dbReference>
<keyword evidence="2 5" id="KW-0689">Ribosomal protein</keyword>
<comment type="caution">
    <text evidence="6">The sequence shown here is derived from an EMBL/GenBank/DDBJ whole genome shotgun (WGS) entry which is preliminary data.</text>
</comment>
<organism evidence="6 7">
    <name type="scientific">Candidatus Taylorbacteria bacterium RIFCSPHIGHO2_12_FULL_45_16</name>
    <dbReference type="NCBI Taxonomy" id="1802315"/>
    <lineage>
        <taxon>Bacteria</taxon>
        <taxon>Candidatus Tayloriibacteriota</taxon>
    </lineage>
</organism>
<proteinExistence type="inferred from homology"/>
<reference evidence="6 7" key="1">
    <citation type="journal article" date="2016" name="Nat. Commun.">
        <title>Thousands of microbial genomes shed light on interconnected biogeochemical processes in an aquifer system.</title>
        <authorList>
            <person name="Anantharaman K."/>
            <person name="Brown C.T."/>
            <person name="Hug L.A."/>
            <person name="Sharon I."/>
            <person name="Castelle C.J."/>
            <person name="Probst A.J."/>
            <person name="Thomas B.C."/>
            <person name="Singh A."/>
            <person name="Wilkins M.J."/>
            <person name="Karaoz U."/>
            <person name="Brodie E.L."/>
            <person name="Williams K.H."/>
            <person name="Hubbard S.S."/>
            <person name="Banfield J.F."/>
        </authorList>
    </citation>
    <scope>NUCLEOTIDE SEQUENCE [LARGE SCALE GENOMIC DNA]</scope>
</reference>
<evidence type="ECO:0000256" key="3">
    <source>
        <dbReference type="ARBA" id="ARBA00023274"/>
    </source>
</evidence>
<evidence type="ECO:0000313" key="6">
    <source>
        <dbReference type="EMBL" id="OHA29002.1"/>
    </source>
</evidence>
<protein>
    <recommendedName>
        <fullName evidence="4 5">Large ribosomal subunit protein bL33</fullName>
    </recommendedName>
</protein>
<dbReference type="SUPFAM" id="SSF57829">
    <property type="entry name" value="Zn-binding ribosomal proteins"/>
    <property type="match status" value="1"/>
</dbReference>
<dbReference type="GO" id="GO:0003735">
    <property type="term" value="F:structural constituent of ribosome"/>
    <property type="evidence" value="ECO:0007669"/>
    <property type="project" value="InterPro"/>
</dbReference>
<dbReference type="GO" id="GO:0005840">
    <property type="term" value="C:ribosome"/>
    <property type="evidence" value="ECO:0007669"/>
    <property type="project" value="UniProtKB-KW"/>
</dbReference>
<dbReference type="Pfam" id="PF00471">
    <property type="entry name" value="Ribosomal_L33"/>
    <property type="match status" value="1"/>
</dbReference>